<dbReference type="RefSeq" id="WP_089883017.1">
    <property type="nucleotide sequence ID" value="NZ_FOYS01000006.1"/>
</dbReference>
<dbReference type="Proteomes" id="UP000243250">
    <property type="component" value="Unassembled WGS sequence"/>
</dbReference>
<dbReference type="AlphaFoldDB" id="A0A1I6IKI9"/>
<sequence>MKRRPDSDRSAGAVAAFADLVVAAALSAVVVGLTMVTDPSGLLEPVRIALGALFVFVLPGYALTAALFPETHEPSSQAHTFGQPDRSTVSLTERAVLSVGLSLVVTPLIVLALNFTEFGISQVAVLNGVFGVVLVALAVAGVRRATCPPERRFRLPLSNSATGSNGGTGASQSFPKTHALIAVFLVASAGLAGAALADSQNGERYTELYLLTGNGENGTLVADEYPQTLEQTQPRSLYVGVANHEGRTVEYTVVTELQRIDRVDGERRVVAETELDRFSTTLEPGDVYRQQRSLTADSSVTGEDLRLIFLLYAGEPPEEPSEANAYREAHIWVNATAS</sequence>
<dbReference type="PIRSF" id="PIRSF018671">
    <property type="entry name" value="UCP018671"/>
    <property type="match status" value="1"/>
</dbReference>
<dbReference type="InterPro" id="IPR011674">
    <property type="entry name" value="DUF1616"/>
</dbReference>
<dbReference type="InterPro" id="IPR014495">
    <property type="entry name" value="UCP018671"/>
</dbReference>
<protein>
    <submittedName>
        <fullName evidence="3">Uncharacterized membrane protein</fullName>
    </submittedName>
</protein>
<gene>
    <name evidence="3" type="ORF">SAMN04488124_3337</name>
</gene>
<feature type="transmembrane region" description="Helical" evidence="1">
    <location>
        <begin position="48"/>
        <end position="68"/>
    </location>
</feature>
<proteinExistence type="predicted"/>
<name>A0A1I6IKI9_9EURY</name>
<dbReference type="STRING" id="555875.SAMN04488124_3337"/>
<dbReference type="OrthoDB" id="82282at2157"/>
<feature type="transmembrane region" description="Helical" evidence="1">
    <location>
        <begin position="12"/>
        <end position="36"/>
    </location>
</feature>
<dbReference type="Pfam" id="PF07760">
    <property type="entry name" value="DUF1616"/>
    <property type="match status" value="1"/>
</dbReference>
<feature type="transmembrane region" description="Helical" evidence="1">
    <location>
        <begin position="119"/>
        <end position="142"/>
    </location>
</feature>
<feature type="domain" description="DUF1616" evidence="2">
    <location>
        <begin position="28"/>
        <end position="334"/>
    </location>
</feature>
<keyword evidence="4" id="KW-1185">Reference proteome</keyword>
<keyword evidence="1" id="KW-0472">Membrane</keyword>
<reference evidence="4" key="1">
    <citation type="submission" date="2016-10" db="EMBL/GenBank/DDBJ databases">
        <authorList>
            <person name="Varghese N."/>
            <person name="Submissions S."/>
        </authorList>
    </citation>
    <scope>NUCLEOTIDE SEQUENCE [LARGE SCALE GENOMIC DNA]</scope>
    <source>
        <strain evidence="4">CGMCC 1.8711</strain>
    </source>
</reference>
<evidence type="ECO:0000256" key="1">
    <source>
        <dbReference type="SAM" id="Phobius"/>
    </source>
</evidence>
<evidence type="ECO:0000313" key="3">
    <source>
        <dbReference type="EMBL" id="SFR67242.1"/>
    </source>
</evidence>
<accession>A0A1I6IKI9</accession>
<dbReference type="EMBL" id="FOYS01000006">
    <property type="protein sequence ID" value="SFR67242.1"/>
    <property type="molecule type" value="Genomic_DNA"/>
</dbReference>
<evidence type="ECO:0000259" key="2">
    <source>
        <dbReference type="Pfam" id="PF07760"/>
    </source>
</evidence>
<evidence type="ECO:0000313" key="4">
    <source>
        <dbReference type="Proteomes" id="UP000243250"/>
    </source>
</evidence>
<feature type="transmembrane region" description="Helical" evidence="1">
    <location>
        <begin position="95"/>
        <end position="113"/>
    </location>
</feature>
<keyword evidence="1" id="KW-0812">Transmembrane</keyword>
<keyword evidence="1" id="KW-1133">Transmembrane helix</keyword>
<organism evidence="3 4">
    <name type="scientific">Halogeometricum limi</name>
    <dbReference type="NCBI Taxonomy" id="555875"/>
    <lineage>
        <taxon>Archaea</taxon>
        <taxon>Methanobacteriati</taxon>
        <taxon>Methanobacteriota</taxon>
        <taxon>Stenosarchaea group</taxon>
        <taxon>Halobacteria</taxon>
        <taxon>Halobacteriales</taxon>
        <taxon>Haloferacaceae</taxon>
        <taxon>Halogeometricum</taxon>
    </lineage>
</organism>